<name>A0A6C0UAS4_9GAMM</name>
<evidence type="ECO:0000313" key="5">
    <source>
        <dbReference type="EMBL" id="QIB67004.1"/>
    </source>
</evidence>
<accession>A0A6C0UAS4</accession>
<gene>
    <name evidence="5" type="ORF">G3T16_18025</name>
</gene>
<dbReference type="InterPro" id="IPR009057">
    <property type="entry name" value="Homeodomain-like_sf"/>
</dbReference>
<evidence type="ECO:0000313" key="6">
    <source>
        <dbReference type="Proteomes" id="UP000477680"/>
    </source>
</evidence>
<sequence>MAILSNKRSRIGLHTIPTRRFPPPGEHTRHFVVSYALQDYTFDPARGAEELLDAFVPMTDRHHYRLDVKGPCGSGRYEFCGLADGFFVTFGDGNLNRPQSGYLSCPDMLQIYVASRGDGEYLFSGGDQLSLEAPSTVIVIEPAGEPATEVTLSGCARYVCVAVHREALEALFCGSEYELPVVLQEFLEGKLDYTVARALPLSTALLRCLDDLHTCSLEGRRRRLFVHSKTVEIVCHILQALEHADGFGSPEATILTARGVLKAQRLLMTNFATPPSLESLAHEVGLSRSGLCTGFRQILGQSVFDYIQQLRMEQALAMLNKRDASISQIAYAVGYARPSSFSVAVQRHFGASPTALRRRILSTK</sequence>
<evidence type="ECO:0000259" key="4">
    <source>
        <dbReference type="PROSITE" id="PS01124"/>
    </source>
</evidence>
<evidence type="ECO:0000256" key="3">
    <source>
        <dbReference type="ARBA" id="ARBA00023163"/>
    </source>
</evidence>
<dbReference type="KEGG" id="kim:G3T16_18025"/>
<feature type="domain" description="HTH araC/xylS-type" evidence="4">
    <location>
        <begin position="261"/>
        <end position="359"/>
    </location>
</feature>
<protein>
    <submittedName>
        <fullName evidence="5">Helix-turn-helix transcriptional regulator</fullName>
    </submittedName>
</protein>
<dbReference type="PANTHER" id="PTHR47893:SF1">
    <property type="entry name" value="REGULATORY PROTEIN PCHR"/>
    <property type="match status" value="1"/>
</dbReference>
<dbReference type="EMBL" id="CP048711">
    <property type="protein sequence ID" value="QIB67004.1"/>
    <property type="molecule type" value="Genomic_DNA"/>
</dbReference>
<keyword evidence="2" id="KW-0238">DNA-binding</keyword>
<dbReference type="AlphaFoldDB" id="A0A6C0UAS4"/>
<evidence type="ECO:0000256" key="2">
    <source>
        <dbReference type="ARBA" id="ARBA00023125"/>
    </source>
</evidence>
<dbReference type="SMART" id="SM00342">
    <property type="entry name" value="HTH_ARAC"/>
    <property type="match status" value="1"/>
</dbReference>
<dbReference type="InterPro" id="IPR018060">
    <property type="entry name" value="HTH_AraC"/>
</dbReference>
<dbReference type="PROSITE" id="PS00041">
    <property type="entry name" value="HTH_ARAC_FAMILY_1"/>
    <property type="match status" value="1"/>
</dbReference>
<dbReference type="PANTHER" id="PTHR47893">
    <property type="entry name" value="REGULATORY PROTEIN PCHR"/>
    <property type="match status" value="1"/>
</dbReference>
<reference evidence="5 6" key="1">
    <citation type="submission" date="2020-02" db="EMBL/GenBank/DDBJ databases">
        <title>Genome sequencing for Kineobactrum sp. M2.</title>
        <authorList>
            <person name="Park S.-J."/>
        </authorList>
    </citation>
    <scope>NUCLEOTIDE SEQUENCE [LARGE SCALE GENOMIC DNA]</scope>
    <source>
        <strain evidence="5 6">M2</strain>
    </source>
</reference>
<dbReference type="PROSITE" id="PS01124">
    <property type="entry name" value="HTH_ARAC_FAMILY_2"/>
    <property type="match status" value="1"/>
</dbReference>
<dbReference type="Gene3D" id="1.10.10.60">
    <property type="entry name" value="Homeodomain-like"/>
    <property type="match status" value="2"/>
</dbReference>
<dbReference type="SUPFAM" id="SSF46689">
    <property type="entry name" value="Homeodomain-like"/>
    <property type="match status" value="2"/>
</dbReference>
<dbReference type="GO" id="GO:0043565">
    <property type="term" value="F:sequence-specific DNA binding"/>
    <property type="evidence" value="ECO:0007669"/>
    <property type="project" value="InterPro"/>
</dbReference>
<organism evidence="5 6">
    <name type="scientific">Kineobactrum salinum</name>
    <dbReference type="NCBI Taxonomy" id="2708301"/>
    <lineage>
        <taxon>Bacteria</taxon>
        <taxon>Pseudomonadati</taxon>
        <taxon>Pseudomonadota</taxon>
        <taxon>Gammaproteobacteria</taxon>
        <taxon>Cellvibrionales</taxon>
        <taxon>Halieaceae</taxon>
        <taxon>Kineobactrum</taxon>
    </lineage>
</organism>
<dbReference type="Pfam" id="PF12833">
    <property type="entry name" value="HTH_18"/>
    <property type="match status" value="1"/>
</dbReference>
<dbReference type="GO" id="GO:0003700">
    <property type="term" value="F:DNA-binding transcription factor activity"/>
    <property type="evidence" value="ECO:0007669"/>
    <property type="project" value="InterPro"/>
</dbReference>
<dbReference type="InterPro" id="IPR053142">
    <property type="entry name" value="PchR_regulatory_protein"/>
</dbReference>
<keyword evidence="1" id="KW-0805">Transcription regulation</keyword>
<dbReference type="Proteomes" id="UP000477680">
    <property type="component" value="Chromosome"/>
</dbReference>
<keyword evidence="3" id="KW-0804">Transcription</keyword>
<proteinExistence type="predicted"/>
<evidence type="ECO:0000256" key="1">
    <source>
        <dbReference type="ARBA" id="ARBA00023015"/>
    </source>
</evidence>
<keyword evidence="6" id="KW-1185">Reference proteome</keyword>
<dbReference type="InterPro" id="IPR018062">
    <property type="entry name" value="HTH_AraC-typ_CS"/>
</dbReference>